<dbReference type="GO" id="GO:0019005">
    <property type="term" value="C:SCF ubiquitin ligase complex"/>
    <property type="evidence" value="ECO:0007669"/>
    <property type="project" value="TreeGrafter"/>
</dbReference>
<dbReference type="Proteomes" id="UP000594454">
    <property type="component" value="Chromosome 1"/>
</dbReference>
<dbReference type="OMA" id="EENICHT"/>
<protein>
    <submittedName>
        <fullName evidence="1">Uncharacterized protein</fullName>
    </submittedName>
</protein>
<dbReference type="OrthoDB" id="16120at2759"/>
<proteinExistence type="predicted"/>
<dbReference type="Gene3D" id="3.80.10.10">
    <property type="entry name" value="Ribonuclease Inhibitor"/>
    <property type="match status" value="2"/>
</dbReference>
<evidence type="ECO:0000313" key="2">
    <source>
        <dbReference type="Proteomes" id="UP000594454"/>
    </source>
</evidence>
<keyword evidence="2" id="KW-1185">Reference proteome</keyword>
<dbReference type="FunCoup" id="A0A7R8UDQ1">
    <property type="interactions" value="3"/>
</dbReference>
<dbReference type="PANTHER" id="PTHR13318:SF95">
    <property type="entry name" value="F-BOX PROTEIN YLR352W"/>
    <property type="match status" value="1"/>
</dbReference>
<evidence type="ECO:0000313" key="1">
    <source>
        <dbReference type="EMBL" id="CAD7078789.1"/>
    </source>
</evidence>
<reference evidence="1 2" key="1">
    <citation type="submission" date="2020-11" db="EMBL/GenBank/DDBJ databases">
        <authorList>
            <person name="Wallbank WR R."/>
            <person name="Pardo Diaz C."/>
            <person name="Kozak K."/>
            <person name="Martin S."/>
            <person name="Jiggins C."/>
            <person name="Moest M."/>
            <person name="Warren A I."/>
            <person name="Generalovic N T."/>
            <person name="Byers J.R.P. K."/>
            <person name="Montejo-Kovacevich G."/>
            <person name="Yen C E."/>
        </authorList>
    </citation>
    <scope>NUCLEOTIDE SEQUENCE [LARGE SCALE GENOMIC DNA]</scope>
</reference>
<dbReference type="GO" id="GO:0031146">
    <property type="term" value="P:SCF-dependent proteasomal ubiquitin-dependent protein catabolic process"/>
    <property type="evidence" value="ECO:0007669"/>
    <property type="project" value="TreeGrafter"/>
</dbReference>
<accession>A0A7R8UDQ1</accession>
<name>A0A7R8UDQ1_HERIL</name>
<organism evidence="1 2">
    <name type="scientific">Hermetia illucens</name>
    <name type="common">Black soldier fly</name>
    <dbReference type="NCBI Taxonomy" id="343691"/>
    <lineage>
        <taxon>Eukaryota</taxon>
        <taxon>Metazoa</taxon>
        <taxon>Ecdysozoa</taxon>
        <taxon>Arthropoda</taxon>
        <taxon>Hexapoda</taxon>
        <taxon>Insecta</taxon>
        <taxon>Pterygota</taxon>
        <taxon>Neoptera</taxon>
        <taxon>Endopterygota</taxon>
        <taxon>Diptera</taxon>
        <taxon>Brachycera</taxon>
        <taxon>Stratiomyomorpha</taxon>
        <taxon>Stratiomyidae</taxon>
        <taxon>Hermetiinae</taxon>
        <taxon>Hermetia</taxon>
    </lineage>
</organism>
<sequence>MAKKCPVRSLGDICLAELANLVVSSIGYSLHPDLDNDITVTMVEVNSYLENCGATSDIYQDLLRIILASDYLEASIRFTCLQMLLNGSVQVLITEIFPYSYYEKILQVIAAQGSGLRTLNLKGVWVKEDHMHYMFEIIRKCPNLTKLCIPYIANDDLLDVVAKYSKKLRIVDVSGETDITEIGIESLCKGLSASRLTMVDIGMLGEENICHSDIAMLLENCPNLENLATYSFVGQALKFVHDNVDQNFKSRLKYLHDTKTDIETLEIIAKTCPNLESIYLDSPNHGILHKLDGTPLQKLKIYKFYCNELMDLLEHIGGSMVHLTAIRGHGVLELGRLARLAPGLVDLDCYMMDMLSYNIDLRFDCLQGLEILSSPISLISLKHFICRSTTLRRLAIDTIAFGDEDMMSIFGEHEFVFLEDIWFTSAVNLTIATVELLMEKCPELQSIGQLSGWALTPDDLALIRGLLKSGNSCLNLTTHARDNLSLNNMGIEEAW</sequence>
<dbReference type="SUPFAM" id="SSF52047">
    <property type="entry name" value="RNI-like"/>
    <property type="match status" value="1"/>
</dbReference>
<dbReference type="InParanoid" id="A0A7R8UDQ1"/>
<gene>
    <name evidence="1" type="ORF">HERILL_LOCUS2040</name>
</gene>
<dbReference type="PANTHER" id="PTHR13318">
    <property type="entry name" value="PARTNER OF PAIRED, ISOFORM B-RELATED"/>
    <property type="match status" value="1"/>
</dbReference>
<dbReference type="AlphaFoldDB" id="A0A7R8UDQ1"/>
<dbReference type="InterPro" id="IPR032675">
    <property type="entry name" value="LRR_dom_sf"/>
</dbReference>
<dbReference type="EMBL" id="LR899009">
    <property type="protein sequence ID" value="CAD7078789.1"/>
    <property type="molecule type" value="Genomic_DNA"/>
</dbReference>